<keyword evidence="3" id="KW-1133">Transmembrane helix</keyword>
<organism evidence="5 6">
    <name type="scientific">Rhizopus stolonifer</name>
    <name type="common">Rhizopus nigricans</name>
    <dbReference type="NCBI Taxonomy" id="4846"/>
    <lineage>
        <taxon>Eukaryota</taxon>
        <taxon>Fungi</taxon>
        <taxon>Fungi incertae sedis</taxon>
        <taxon>Mucoromycota</taxon>
        <taxon>Mucoromycotina</taxon>
        <taxon>Mucoromycetes</taxon>
        <taxon>Mucorales</taxon>
        <taxon>Mucorineae</taxon>
        <taxon>Rhizopodaceae</taxon>
        <taxon>Rhizopus</taxon>
    </lineage>
</organism>
<dbReference type="PANTHER" id="PTHR11360:SF284">
    <property type="entry name" value="EG:103B4.3 PROTEIN-RELATED"/>
    <property type="match status" value="1"/>
</dbReference>
<gene>
    <name evidence="5" type="ORF">CU098_008103</name>
</gene>
<protein>
    <recommendedName>
        <fullName evidence="4">Major facilitator superfamily (MFS) profile domain-containing protein</fullName>
    </recommendedName>
</protein>
<comment type="caution">
    <text evidence="5">The sequence shown here is derived from an EMBL/GenBank/DDBJ whole genome shotgun (WGS) entry which is preliminary data.</text>
</comment>
<accession>A0A367JS82</accession>
<dbReference type="PROSITE" id="PS50850">
    <property type="entry name" value="MFS"/>
    <property type="match status" value="1"/>
</dbReference>
<keyword evidence="3" id="KW-0472">Membrane</keyword>
<dbReference type="SUPFAM" id="SSF103473">
    <property type="entry name" value="MFS general substrate transporter"/>
    <property type="match status" value="1"/>
</dbReference>
<feature type="transmembrane region" description="Helical" evidence="3">
    <location>
        <begin position="204"/>
        <end position="227"/>
    </location>
</feature>
<dbReference type="InterPro" id="IPR020846">
    <property type="entry name" value="MFS_dom"/>
</dbReference>
<dbReference type="AlphaFoldDB" id="A0A367JS82"/>
<dbReference type="Pfam" id="PF07690">
    <property type="entry name" value="MFS_1"/>
    <property type="match status" value="1"/>
</dbReference>
<feature type="transmembrane region" description="Helical" evidence="3">
    <location>
        <begin position="347"/>
        <end position="368"/>
    </location>
</feature>
<dbReference type="GO" id="GO:0022857">
    <property type="term" value="F:transmembrane transporter activity"/>
    <property type="evidence" value="ECO:0007669"/>
    <property type="project" value="InterPro"/>
</dbReference>
<feature type="transmembrane region" description="Helical" evidence="3">
    <location>
        <begin position="374"/>
        <end position="400"/>
    </location>
</feature>
<feature type="transmembrane region" description="Helical" evidence="3">
    <location>
        <begin position="439"/>
        <end position="460"/>
    </location>
</feature>
<evidence type="ECO:0000256" key="3">
    <source>
        <dbReference type="SAM" id="Phobius"/>
    </source>
</evidence>
<evidence type="ECO:0000256" key="1">
    <source>
        <dbReference type="ARBA" id="ARBA00004141"/>
    </source>
</evidence>
<dbReference type="InterPro" id="IPR011701">
    <property type="entry name" value="MFS"/>
</dbReference>
<keyword evidence="6" id="KW-1185">Reference proteome</keyword>
<evidence type="ECO:0000313" key="6">
    <source>
        <dbReference type="Proteomes" id="UP000253551"/>
    </source>
</evidence>
<reference evidence="5 6" key="1">
    <citation type="journal article" date="2018" name="G3 (Bethesda)">
        <title>Phylogenetic and Phylogenomic Definition of Rhizopus Species.</title>
        <authorList>
            <person name="Gryganskyi A.P."/>
            <person name="Golan J."/>
            <person name="Dolatabadi S."/>
            <person name="Mondo S."/>
            <person name="Robb S."/>
            <person name="Idnurm A."/>
            <person name="Muszewska A."/>
            <person name="Steczkiewicz K."/>
            <person name="Masonjones S."/>
            <person name="Liao H.L."/>
            <person name="Gajdeczka M.T."/>
            <person name="Anike F."/>
            <person name="Vuek A."/>
            <person name="Anishchenko I.M."/>
            <person name="Voigt K."/>
            <person name="de Hoog G.S."/>
            <person name="Smith M.E."/>
            <person name="Heitman J."/>
            <person name="Vilgalys R."/>
            <person name="Stajich J.E."/>
        </authorList>
    </citation>
    <scope>NUCLEOTIDE SEQUENCE [LARGE SCALE GENOMIC DNA]</scope>
    <source>
        <strain evidence="5 6">LSU 92-RS-03</strain>
    </source>
</reference>
<dbReference type="InterPro" id="IPR036259">
    <property type="entry name" value="MFS_trans_sf"/>
</dbReference>
<dbReference type="Gene3D" id="1.20.1250.20">
    <property type="entry name" value="MFS general substrate transporter like domains"/>
    <property type="match status" value="2"/>
</dbReference>
<evidence type="ECO:0000259" key="4">
    <source>
        <dbReference type="PROSITE" id="PS50850"/>
    </source>
</evidence>
<sequence>MLNPDPSAIAAQESSHEISECVSIASSVTRKQAPSVASTVLSKEKSNQEYEFKNDLEGVDETEDLPDGGYGWFVVLGTFMTQFTSFGTSACWGKCILQDYLDVNMFQNKTTNSQFKLSFVGTLLEVCTTLCGPLAQIISSQFGTKTVLIIGTILATLGLELASLGTELWHFYLTVGVMFGCGASLLFVTGMGTTPLWFNKRRGIATGIASGGTGIGGVILPFVITPLNESLGIAWTFRIMGFICLVCDVIACVFVKDKVSVKKQAGERSLKHIFDFSILKDINFLLWTCGSVISSMGYFIPFFFLPAYATYLGLSASQSSALIAVMSACSFIGRILVGYIGDRIGRLNANIIFTFCCSLTNFLIWTFAYSYGSLMAYSALFGLFCASYFSMMTTITAAILSPEQYRTGVSTLLLSNTVSVLGITIAGAVEASLKNTEPYFSYKMFTGVVYLVGGIILVALKIRIKGLFAKF</sequence>
<dbReference type="GO" id="GO:0016020">
    <property type="term" value="C:membrane"/>
    <property type="evidence" value="ECO:0007669"/>
    <property type="project" value="UniProtKB-SubCell"/>
</dbReference>
<dbReference type="CDD" id="cd17352">
    <property type="entry name" value="MFS_MCT_SLC16"/>
    <property type="match status" value="1"/>
</dbReference>
<feature type="transmembrane region" description="Helical" evidence="3">
    <location>
        <begin position="284"/>
        <end position="309"/>
    </location>
</feature>
<dbReference type="EMBL" id="PJQM01002792">
    <property type="protein sequence ID" value="RCH92745.1"/>
    <property type="molecule type" value="Genomic_DNA"/>
</dbReference>
<dbReference type="OrthoDB" id="6499973at2759"/>
<evidence type="ECO:0000313" key="5">
    <source>
        <dbReference type="EMBL" id="RCH92745.1"/>
    </source>
</evidence>
<dbReference type="InterPro" id="IPR050327">
    <property type="entry name" value="Proton-linked_MCT"/>
</dbReference>
<evidence type="ECO:0000256" key="2">
    <source>
        <dbReference type="ARBA" id="ARBA00006727"/>
    </source>
</evidence>
<name>A0A367JS82_RHIST</name>
<dbReference type="PANTHER" id="PTHR11360">
    <property type="entry name" value="MONOCARBOXYLATE TRANSPORTER"/>
    <property type="match status" value="1"/>
</dbReference>
<feature type="non-terminal residue" evidence="5">
    <location>
        <position position="1"/>
    </location>
</feature>
<feature type="transmembrane region" description="Helical" evidence="3">
    <location>
        <begin position="412"/>
        <end position="433"/>
    </location>
</feature>
<feature type="transmembrane region" description="Helical" evidence="3">
    <location>
        <begin position="171"/>
        <end position="192"/>
    </location>
</feature>
<feature type="domain" description="Major facilitator superfamily (MFS) profile" evidence="4">
    <location>
        <begin position="70"/>
        <end position="465"/>
    </location>
</feature>
<comment type="subcellular location">
    <subcellularLocation>
        <location evidence="1">Membrane</location>
        <topology evidence="1">Multi-pass membrane protein</topology>
    </subcellularLocation>
</comment>
<comment type="similarity">
    <text evidence="2">Belongs to the major facilitator superfamily. Monocarboxylate porter (TC 2.A.1.13) family.</text>
</comment>
<proteinExistence type="inferred from homology"/>
<keyword evidence="3" id="KW-0812">Transmembrane</keyword>
<dbReference type="Proteomes" id="UP000253551">
    <property type="component" value="Unassembled WGS sequence"/>
</dbReference>
<feature type="transmembrane region" description="Helical" evidence="3">
    <location>
        <begin position="233"/>
        <end position="255"/>
    </location>
</feature>
<feature type="transmembrane region" description="Helical" evidence="3">
    <location>
        <begin position="321"/>
        <end position="340"/>
    </location>
</feature>